<name>A0A8X7WE55_BRACI</name>
<dbReference type="AlphaFoldDB" id="A0A8X7WE55"/>
<gene>
    <name evidence="2" type="ORF">Bca52824_011169</name>
</gene>
<comment type="caution">
    <text evidence="2">The sequence shown here is derived from an EMBL/GenBank/DDBJ whole genome shotgun (WGS) entry which is preliminary data.</text>
</comment>
<dbReference type="OrthoDB" id="4062651at2759"/>
<dbReference type="Proteomes" id="UP000886595">
    <property type="component" value="Unassembled WGS sequence"/>
</dbReference>
<proteinExistence type="predicted"/>
<dbReference type="EMBL" id="JAAMPC010000002">
    <property type="protein sequence ID" value="KAG2328441.1"/>
    <property type="molecule type" value="Genomic_DNA"/>
</dbReference>
<evidence type="ECO:0000313" key="2">
    <source>
        <dbReference type="EMBL" id="KAG2328441.1"/>
    </source>
</evidence>
<reference evidence="2 3" key="1">
    <citation type="submission" date="2020-02" db="EMBL/GenBank/DDBJ databases">
        <authorList>
            <person name="Ma Q."/>
            <person name="Huang Y."/>
            <person name="Song X."/>
            <person name="Pei D."/>
        </authorList>
    </citation>
    <scope>NUCLEOTIDE SEQUENCE [LARGE SCALE GENOMIC DNA]</scope>
    <source>
        <strain evidence="2">Sxm20200214</strain>
        <tissue evidence="2">Leaf</tissue>
    </source>
</reference>
<feature type="compositionally biased region" description="Polar residues" evidence="1">
    <location>
        <begin position="16"/>
        <end position="43"/>
    </location>
</feature>
<organism evidence="2 3">
    <name type="scientific">Brassica carinata</name>
    <name type="common">Ethiopian mustard</name>
    <name type="synonym">Abyssinian cabbage</name>
    <dbReference type="NCBI Taxonomy" id="52824"/>
    <lineage>
        <taxon>Eukaryota</taxon>
        <taxon>Viridiplantae</taxon>
        <taxon>Streptophyta</taxon>
        <taxon>Embryophyta</taxon>
        <taxon>Tracheophyta</taxon>
        <taxon>Spermatophyta</taxon>
        <taxon>Magnoliopsida</taxon>
        <taxon>eudicotyledons</taxon>
        <taxon>Gunneridae</taxon>
        <taxon>Pentapetalae</taxon>
        <taxon>rosids</taxon>
        <taxon>malvids</taxon>
        <taxon>Brassicales</taxon>
        <taxon>Brassicaceae</taxon>
        <taxon>Brassiceae</taxon>
        <taxon>Brassica</taxon>
    </lineage>
</organism>
<feature type="region of interest" description="Disordered" evidence="1">
    <location>
        <begin position="1"/>
        <end position="60"/>
    </location>
</feature>
<accession>A0A8X7WE55</accession>
<evidence type="ECO:0000256" key="1">
    <source>
        <dbReference type="SAM" id="MobiDB-lite"/>
    </source>
</evidence>
<keyword evidence="3" id="KW-1185">Reference proteome</keyword>
<sequence>MDLKVRGPVKIKPNEVNRNNNYTDPSSYNASSSSGTRDNSNAYSLGASSAAEVSSFSSTI</sequence>
<protein>
    <submittedName>
        <fullName evidence="2">Uncharacterized protein</fullName>
    </submittedName>
</protein>
<evidence type="ECO:0000313" key="3">
    <source>
        <dbReference type="Proteomes" id="UP000886595"/>
    </source>
</evidence>
<feature type="compositionally biased region" description="Low complexity" evidence="1">
    <location>
        <begin position="47"/>
        <end position="60"/>
    </location>
</feature>